<dbReference type="GO" id="GO:0043565">
    <property type="term" value="F:sequence-specific DNA binding"/>
    <property type="evidence" value="ECO:0007669"/>
    <property type="project" value="TreeGrafter"/>
</dbReference>
<feature type="compositionally biased region" description="Low complexity" evidence="1">
    <location>
        <begin position="512"/>
        <end position="527"/>
    </location>
</feature>
<dbReference type="AlphaFoldDB" id="A0AAW1P831"/>
<name>A0AAW1P831_9CHLO</name>
<sequence length="961" mass="103020">MQSYSTDFLQQFGIRLAQLIAPTIPVHQLQAALRQTIAEARSVSSSPPAGPVQQAAPRAPTEPRKIELVFVHDCRNHGCNRPQCVLCKHNPNKRCTGNFAHKYWVGDRLLAKCEGEIQVELIDAATGERVAEDLSGARVEACILDGNKYNTRCRELGEQKLEVLSECEVLLNQKTEPLLVATGSNNDADSPRVVLKFQGGMAVVPLRDMKVTESSESVLSGTKRPPFRLVVRAVRSNGRRLNIRPAVSEEFVVVTKRTKNLKKQEIPSLDDPISKLNHIGKETVKKLNELKASADEAQLDLALPPDLHRVTKVREFQQLARISEADGHMQQKLKQLLKLSKEKWDSACEHAKTAVQVDNRMRAWYMKNMSVGLLYTCTLGDVRPDCPVALVQNRKVDGADFMEVIPMEHQLPAQREQVHGTCQQAVRLWWEDSHPGWMIFTLGSKHFETLEQIIQYSQSDGGSQQAGVGPSSPAGSAVVRVLNSGHADYEEEVSARSEDSAGSGDAHERPATRMATRRAAGMSRASTQSLRRNSSVTHPGMGLAPNSLRSNSLGTSSLSLGPAPERGAEPGAPDTAQLINQLLAVYQANSAGSFQGFPQGQGPHRPAAMPSPGFDFRSEGRGADQGGSDRESRGGAASPAPGPAFNPFETHTAVPFSQAARLAPLTSMPGLPGVLPLNGVSSAWPASVPLAGDTGSSMLPMLMSLNASLLKHGSSLGSLNYLNDYLAGSLPAEAVLYQQQQQAQQAEQRQQSAPIPQQPRQQENGSSGGHDDVQPRHESAPVAGLPALGNGASYASSAALDDRAQHAQHSVTRAGQAQQAQQTPAASTSAAEGSAPETQQRLPAERHQAGASERQSSGAAPSESDQSRQDEPGDLHQPRKSVDARAQPSSLRTAPTQHGDERGQAESAQNRPPAGDQDASEPEHIMRLSASEAGLPQDARAAPQQPSKGVQRSAPGTAGPS</sequence>
<feature type="compositionally biased region" description="Low complexity" evidence="1">
    <location>
        <begin position="741"/>
        <end position="751"/>
    </location>
</feature>
<feature type="compositionally biased region" description="Polar residues" evidence="1">
    <location>
        <begin position="528"/>
        <end position="537"/>
    </location>
</feature>
<dbReference type="PANTHER" id="PTHR31713">
    <property type="entry name" value="OS02G0177800 PROTEIN"/>
    <property type="match status" value="1"/>
</dbReference>
<dbReference type="EMBL" id="JALJOR010000019">
    <property type="protein sequence ID" value="KAK9803939.1"/>
    <property type="molecule type" value="Genomic_DNA"/>
</dbReference>
<feature type="region of interest" description="Disordered" evidence="1">
    <location>
        <begin position="741"/>
        <end position="961"/>
    </location>
</feature>
<dbReference type="GO" id="GO:0005516">
    <property type="term" value="F:calmodulin binding"/>
    <property type="evidence" value="ECO:0007669"/>
    <property type="project" value="InterPro"/>
</dbReference>
<evidence type="ECO:0000256" key="1">
    <source>
        <dbReference type="SAM" id="MobiDB-lite"/>
    </source>
</evidence>
<dbReference type="Proteomes" id="UP001489004">
    <property type="component" value="Unassembled WGS sequence"/>
</dbReference>
<feature type="compositionally biased region" description="Basic and acidic residues" evidence="1">
    <location>
        <begin position="493"/>
        <end position="511"/>
    </location>
</feature>
<feature type="compositionally biased region" description="Basic and acidic residues" evidence="1">
    <location>
        <begin position="616"/>
        <end position="633"/>
    </location>
</feature>
<feature type="compositionally biased region" description="Low complexity" evidence="1">
    <location>
        <begin position="814"/>
        <end position="831"/>
    </location>
</feature>
<feature type="compositionally biased region" description="Basic and acidic residues" evidence="1">
    <location>
        <begin position="865"/>
        <end position="883"/>
    </location>
</feature>
<feature type="compositionally biased region" description="Low complexity" evidence="1">
    <location>
        <begin position="546"/>
        <end position="573"/>
    </location>
</feature>
<dbReference type="GO" id="GO:0005634">
    <property type="term" value="C:nucleus"/>
    <property type="evidence" value="ECO:0007669"/>
    <property type="project" value="TreeGrafter"/>
</dbReference>
<comment type="caution">
    <text evidence="2">The sequence shown here is derived from an EMBL/GenBank/DDBJ whole genome shotgun (WGS) entry which is preliminary data.</text>
</comment>
<gene>
    <name evidence="2" type="ORF">WJX72_006604</name>
</gene>
<dbReference type="GO" id="GO:0003700">
    <property type="term" value="F:DNA-binding transcription factor activity"/>
    <property type="evidence" value="ECO:0007669"/>
    <property type="project" value="TreeGrafter"/>
</dbReference>
<feature type="region of interest" description="Disordered" evidence="1">
    <location>
        <begin position="594"/>
        <end position="650"/>
    </location>
</feature>
<reference evidence="2 3" key="1">
    <citation type="journal article" date="2024" name="Nat. Commun.">
        <title>Phylogenomics reveals the evolutionary origins of lichenization in chlorophyte algae.</title>
        <authorList>
            <person name="Puginier C."/>
            <person name="Libourel C."/>
            <person name="Otte J."/>
            <person name="Skaloud P."/>
            <person name="Haon M."/>
            <person name="Grisel S."/>
            <person name="Petersen M."/>
            <person name="Berrin J.G."/>
            <person name="Delaux P.M."/>
            <person name="Dal Grande F."/>
            <person name="Keller J."/>
        </authorList>
    </citation>
    <scope>NUCLEOTIDE SEQUENCE [LARGE SCALE GENOMIC DNA]</scope>
    <source>
        <strain evidence="2 3">SAG 2043</strain>
    </source>
</reference>
<keyword evidence="3" id="KW-1185">Reference proteome</keyword>
<organism evidence="2 3">
    <name type="scientific">[Myrmecia] bisecta</name>
    <dbReference type="NCBI Taxonomy" id="41462"/>
    <lineage>
        <taxon>Eukaryota</taxon>
        <taxon>Viridiplantae</taxon>
        <taxon>Chlorophyta</taxon>
        <taxon>core chlorophytes</taxon>
        <taxon>Trebouxiophyceae</taxon>
        <taxon>Trebouxiales</taxon>
        <taxon>Trebouxiaceae</taxon>
        <taxon>Myrmecia</taxon>
    </lineage>
</organism>
<feature type="compositionally biased region" description="Basic and acidic residues" evidence="1">
    <location>
        <begin position="769"/>
        <end position="779"/>
    </location>
</feature>
<feature type="region of interest" description="Disordered" evidence="1">
    <location>
        <begin position="42"/>
        <end position="61"/>
    </location>
</feature>
<feature type="compositionally biased region" description="Low complexity" evidence="1">
    <location>
        <begin position="594"/>
        <end position="603"/>
    </location>
</feature>
<dbReference type="InterPro" id="IPR012416">
    <property type="entry name" value="CBP60"/>
</dbReference>
<evidence type="ECO:0000313" key="2">
    <source>
        <dbReference type="EMBL" id="KAK9803939.1"/>
    </source>
</evidence>
<feature type="compositionally biased region" description="Polar residues" evidence="1">
    <location>
        <begin position="887"/>
        <end position="896"/>
    </location>
</feature>
<protein>
    <submittedName>
        <fullName evidence="2">Uncharacterized protein</fullName>
    </submittedName>
</protein>
<dbReference type="PANTHER" id="PTHR31713:SF96">
    <property type="entry name" value="OS02G0562300 PROTEIN"/>
    <property type="match status" value="1"/>
</dbReference>
<accession>A0AAW1P831</accession>
<feature type="region of interest" description="Disordered" evidence="1">
    <location>
        <begin position="488"/>
        <end position="573"/>
    </location>
</feature>
<dbReference type="GO" id="GO:0080142">
    <property type="term" value="P:regulation of salicylic acid biosynthetic process"/>
    <property type="evidence" value="ECO:0007669"/>
    <property type="project" value="TreeGrafter"/>
</dbReference>
<evidence type="ECO:0000313" key="3">
    <source>
        <dbReference type="Proteomes" id="UP001489004"/>
    </source>
</evidence>
<proteinExistence type="predicted"/>
<feature type="compositionally biased region" description="Polar residues" evidence="1">
    <location>
        <begin position="752"/>
        <end position="765"/>
    </location>
</feature>